<dbReference type="Gene3D" id="3.40.50.300">
    <property type="entry name" value="P-loop containing nucleotide triphosphate hydrolases"/>
    <property type="match status" value="2"/>
</dbReference>
<dbReference type="GO" id="GO:0003677">
    <property type="term" value="F:DNA binding"/>
    <property type="evidence" value="ECO:0007669"/>
    <property type="project" value="InterPro"/>
</dbReference>
<protein>
    <submittedName>
        <fullName evidence="6">AAA family ATPase</fullName>
    </submittedName>
</protein>
<dbReference type="PANTHER" id="PTHR11070">
    <property type="entry name" value="UVRD / RECB / PCRA DNA HELICASE FAMILY MEMBER"/>
    <property type="match status" value="1"/>
</dbReference>
<keyword evidence="2" id="KW-0378">Hydrolase</keyword>
<proteinExistence type="predicted"/>
<keyword evidence="4" id="KW-0067">ATP-binding</keyword>
<evidence type="ECO:0000313" key="7">
    <source>
        <dbReference type="Proteomes" id="UP000640274"/>
    </source>
</evidence>
<sequence>MAYMIPETLPKKCTAGERLFFHTLKDHLPDDYIVYYEPEIGGRKPDYVVIGPDLGMLVLEIKDYTESTLYELFPNEWRIYNTQGELNTVKNPLHQARDNAFRIADKLKKDKNLLQTGAFHGHLKFRFGYGVVFTRLKEMHIVKHELHRVIEPQFMLTRDDIDAEDDDVSGDALIERLLGMFTVPFRSEQLLSDADIKAIRYHLFPEVRISAEFKEPVYYNDQLLLSLHNLQAMDLHQESLARQLGDKNRLIRGVAGSGKTLILSARARMLAKDHPHWKILVLCYGISLSCVLRSMIDNMMEEPEDLFDFVQINSEQEDAGKLKKHHIETSTFHEWLWHTMRIKDDAIDNLLQKIDQKEAILPKYDAILIDEGQDFEPAWLELLSKVLNPDTQSLLLVEDKAQNIFKRKTSLAASTGLDFRGRSKILSINYRNTAQIVNFAWDFYRTYSSLRDRVKEGTTVEGVEIIPPQSTKRKGPDPVIQACKSFDEEAAWVAENILKLHREHKVAFSDIAILYRVKNRYSYSYIDQLKKELNKHGIPFNWFAESNATKRSYDRDQATVKISTVDSSKGLDFKAVFIVNVESMPFSLEENVEQEVSRFYIAMTRAMYWLYLSYSKPQGFAAWLLEKSDQTVSLPLQRS</sequence>
<evidence type="ECO:0000256" key="1">
    <source>
        <dbReference type="ARBA" id="ARBA00022741"/>
    </source>
</evidence>
<comment type="caution">
    <text evidence="6">The sequence shown here is derived from an EMBL/GenBank/DDBJ whole genome shotgun (WGS) entry which is preliminary data.</text>
</comment>
<dbReference type="Pfam" id="PF08378">
    <property type="entry name" value="NERD"/>
    <property type="match status" value="1"/>
</dbReference>
<name>A0A934IUT6_9BACL</name>
<dbReference type="Proteomes" id="UP000640274">
    <property type="component" value="Unassembled WGS sequence"/>
</dbReference>
<dbReference type="GO" id="GO:0016787">
    <property type="term" value="F:hydrolase activity"/>
    <property type="evidence" value="ECO:0007669"/>
    <property type="project" value="UniProtKB-KW"/>
</dbReference>
<dbReference type="AlphaFoldDB" id="A0A934IUT6"/>
<dbReference type="GO" id="GO:0043138">
    <property type="term" value="F:3'-5' DNA helicase activity"/>
    <property type="evidence" value="ECO:0007669"/>
    <property type="project" value="TreeGrafter"/>
</dbReference>
<dbReference type="EMBL" id="JAELUP010000001">
    <property type="protein sequence ID" value="MBJ6359732.1"/>
    <property type="molecule type" value="Genomic_DNA"/>
</dbReference>
<keyword evidence="1" id="KW-0547">Nucleotide-binding</keyword>
<keyword evidence="3" id="KW-0347">Helicase</keyword>
<evidence type="ECO:0000313" key="6">
    <source>
        <dbReference type="EMBL" id="MBJ6359732.1"/>
    </source>
</evidence>
<dbReference type="InterPro" id="IPR000212">
    <property type="entry name" value="DNA_helicase_UvrD/REP"/>
</dbReference>
<feature type="domain" description="NERD" evidence="5">
    <location>
        <begin position="12"/>
        <end position="126"/>
    </location>
</feature>
<evidence type="ECO:0000256" key="4">
    <source>
        <dbReference type="ARBA" id="ARBA00022840"/>
    </source>
</evidence>
<evidence type="ECO:0000256" key="2">
    <source>
        <dbReference type="ARBA" id="ARBA00022801"/>
    </source>
</evidence>
<dbReference type="Pfam" id="PF13245">
    <property type="entry name" value="AAA_19"/>
    <property type="match status" value="1"/>
</dbReference>
<dbReference type="InterPro" id="IPR027417">
    <property type="entry name" value="P-loop_NTPase"/>
</dbReference>
<dbReference type="Pfam" id="PF13361">
    <property type="entry name" value="UvrD_C"/>
    <property type="match status" value="2"/>
</dbReference>
<organism evidence="6 7">
    <name type="scientific">Paenibacillus roseus</name>
    <dbReference type="NCBI Taxonomy" id="2798579"/>
    <lineage>
        <taxon>Bacteria</taxon>
        <taxon>Bacillati</taxon>
        <taxon>Bacillota</taxon>
        <taxon>Bacilli</taxon>
        <taxon>Bacillales</taxon>
        <taxon>Paenibacillaceae</taxon>
        <taxon>Paenibacillus</taxon>
    </lineage>
</organism>
<dbReference type="PROSITE" id="PS50965">
    <property type="entry name" value="NERD"/>
    <property type="match status" value="1"/>
</dbReference>
<dbReference type="SUPFAM" id="SSF52540">
    <property type="entry name" value="P-loop containing nucleoside triphosphate hydrolases"/>
    <property type="match status" value="1"/>
</dbReference>
<dbReference type="InterPro" id="IPR011528">
    <property type="entry name" value="NERD"/>
</dbReference>
<accession>A0A934IUT6</accession>
<dbReference type="GO" id="GO:0000725">
    <property type="term" value="P:recombinational repair"/>
    <property type="evidence" value="ECO:0007669"/>
    <property type="project" value="TreeGrafter"/>
</dbReference>
<dbReference type="InterPro" id="IPR014017">
    <property type="entry name" value="DNA_helicase_UvrD-like_C"/>
</dbReference>
<dbReference type="RefSeq" id="WP_199017253.1">
    <property type="nucleotide sequence ID" value="NZ_JAELUP010000001.1"/>
</dbReference>
<keyword evidence="7" id="KW-1185">Reference proteome</keyword>
<gene>
    <name evidence="6" type="ORF">JFN88_00110</name>
</gene>
<evidence type="ECO:0000256" key="3">
    <source>
        <dbReference type="ARBA" id="ARBA00022806"/>
    </source>
</evidence>
<evidence type="ECO:0000259" key="5">
    <source>
        <dbReference type="PROSITE" id="PS50965"/>
    </source>
</evidence>
<reference evidence="6" key="1">
    <citation type="submission" date="2020-12" db="EMBL/GenBank/DDBJ databases">
        <authorList>
            <person name="Huq M.A."/>
        </authorList>
    </citation>
    <scope>NUCLEOTIDE SEQUENCE</scope>
    <source>
        <strain evidence="6">MAHUQ-46</strain>
    </source>
</reference>
<dbReference type="GO" id="GO:0005524">
    <property type="term" value="F:ATP binding"/>
    <property type="evidence" value="ECO:0007669"/>
    <property type="project" value="UniProtKB-KW"/>
</dbReference>
<dbReference type="PANTHER" id="PTHR11070:SF2">
    <property type="entry name" value="ATP-DEPENDENT DNA HELICASE SRS2"/>
    <property type="match status" value="1"/>
</dbReference>